<reference evidence="1 2" key="1">
    <citation type="submission" date="2019-08" db="EMBL/GenBank/DDBJ databases">
        <authorList>
            <person name="Peeters C."/>
        </authorList>
    </citation>
    <scope>NUCLEOTIDE SEQUENCE [LARGE SCALE GENOMIC DNA]</scope>
    <source>
        <strain evidence="1 2">LMG 31107</strain>
    </source>
</reference>
<name>A0A5E4V6R9_9BURK</name>
<evidence type="ECO:0000313" key="1">
    <source>
        <dbReference type="EMBL" id="VVE07928.1"/>
    </source>
</evidence>
<sequence length="76" mass="8971">MGRSREVGLLPPDIASPIVIRRNRIAILRYESLKAQYLFVCRSNCRFELLVWQRIEIRVLVAYLCRDICDLCTIRC</sequence>
<dbReference type="Proteomes" id="UP000396788">
    <property type="component" value="Unassembled WGS sequence"/>
</dbReference>
<proteinExistence type="predicted"/>
<organism evidence="1 2">
    <name type="scientific">Pandoraea cepalis</name>
    <dbReference type="NCBI Taxonomy" id="2508294"/>
    <lineage>
        <taxon>Bacteria</taxon>
        <taxon>Pseudomonadati</taxon>
        <taxon>Pseudomonadota</taxon>
        <taxon>Betaproteobacteria</taxon>
        <taxon>Burkholderiales</taxon>
        <taxon>Burkholderiaceae</taxon>
        <taxon>Pandoraea</taxon>
    </lineage>
</organism>
<accession>A0A5E4V6R9</accession>
<protein>
    <submittedName>
        <fullName evidence="1">Uncharacterized protein</fullName>
    </submittedName>
</protein>
<evidence type="ECO:0000313" key="2">
    <source>
        <dbReference type="Proteomes" id="UP000396788"/>
    </source>
</evidence>
<dbReference type="RefSeq" id="WP_150608717.1">
    <property type="nucleotide sequence ID" value="NZ_CABPRY010000004.1"/>
</dbReference>
<dbReference type="AlphaFoldDB" id="A0A5E4V6R9"/>
<dbReference type="EMBL" id="CABPRY010000004">
    <property type="protein sequence ID" value="VVE07928.1"/>
    <property type="molecule type" value="Genomic_DNA"/>
</dbReference>
<gene>
    <name evidence="1" type="ORF">PCE31107_02494</name>
</gene>